<evidence type="ECO:0000256" key="1">
    <source>
        <dbReference type="ARBA" id="ARBA00022801"/>
    </source>
</evidence>
<dbReference type="RefSeq" id="WP_143895865.1">
    <property type="nucleotide sequence ID" value="NZ_CP041666.1"/>
</dbReference>
<dbReference type="Gene3D" id="3.90.245.10">
    <property type="entry name" value="Ribonucleoside hydrolase-like"/>
    <property type="match status" value="1"/>
</dbReference>
<protein>
    <submittedName>
        <fullName evidence="4">Nucleoside hydrolase</fullName>
    </submittedName>
</protein>
<dbReference type="GO" id="GO:0008477">
    <property type="term" value="F:purine nucleosidase activity"/>
    <property type="evidence" value="ECO:0007669"/>
    <property type="project" value="TreeGrafter"/>
</dbReference>
<dbReference type="KEGG" id="aqt:FN924_15035"/>
<evidence type="ECO:0000259" key="3">
    <source>
        <dbReference type="Pfam" id="PF01156"/>
    </source>
</evidence>
<evidence type="ECO:0000256" key="2">
    <source>
        <dbReference type="ARBA" id="ARBA00023295"/>
    </source>
</evidence>
<dbReference type="PANTHER" id="PTHR12304:SF15">
    <property type="entry name" value="NON-SPECIFIC RIBONUCLEOSIDE HYDROLASE RIHC"/>
    <property type="match status" value="1"/>
</dbReference>
<sequence>MRKTPVIIDCDPGIDDIMALLFAFASETLNILLITTSAGNQTQDKTVSNALNFLDYMGQNVEVARGLDQPFYKDLQIADHVHGESGIGDVTFPISKRKESKRYAMEAMVETLTKATEPITIIATGPLTNVGALILAYPHLKPKIKQISLMGGAAKGGNVTPTAEFNIHVDPDAADIVFRSGIPITMSGLDVTHKAYLSQADVNELEHFQTNLSDKLVSMIRFYQDGGDRTPFHEENYNDVIRLHDLCAVAYVVDPSLFEGDDYFVSVERMGTYTNGATVVDYDKRSGQTPNVRVLYEVNREKLVSLFLRAVKHCS</sequence>
<dbReference type="CDD" id="cd02651">
    <property type="entry name" value="nuc_hydro_IU_UC_XIUA"/>
    <property type="match status" value="1"/>
</dbReference>
<dbReference type="InterPro" id="IPR001910">
    <property type="entry name" value="Inosine/uridine_hydrolase_dom"/>
</dbReference>
<dbReference type="AlphaFoldDB" id="A0A516KIZ8"/>
<dbReference type="OrthoDB" id="9797882at2"/>
<reference evidence="4 5" key="1">
    <citation type="submission" date="2019-07" db="EMBL/GenBank/DDBJ databases">
        <authorList>
            <person name="Li J."/>
        </authorList>
    </citation>
    <scope>NUCLEOTIDE SEQUENCE [LARGE SCALE GENOMIC DNA]</scope>
    <source>
        <strain evidence="4 5">TKL69</strain>
    </source>
</reference>
<keyword evidence="1 4" id="KW-0378">Hydrolase</keyword>
<evidence type="ECO:0000313" key="5">
    <source>
        <dbReference type="Proteomes" id="UP000315215"/>
    </source>
</evidence>
<dbReference type="Pfam" id="PF01156">
    <property type="entry name" value="IU_nuc_hydro"/>
    <property type="match status" value="1"/>
</dbReference>
<dbReference type="GO" id="GO:0005829">
    <property type="term" value="C:cytosol"/>
    <property type="evidence" value="ECO:0007669"/>
    <property type="project" value="TreeGrafter"/>
</dbReference>
<accession>A0A516KIZ8</accession>
<proteinExistence type="predicted"/>
<evidence type="ECO:0000313" key="4">
    <source>
        <dbReference type="EMBL" id="QDP41379.1"/>
    </source>
</evidence>
<name>A0A516KIZ8_9BACI</name>
<organism evidence="4 5">
    <name type="scientific">Radiobacillus deserti</name>
    <dbReference type="NCBI Taxonomy" id="2594883"/>
    <lineage>
        <taxon>Bacteria</taxon>
        <taxon>Bacillati</taxon>
        <taxon>Bacillota</taxon>
        <taxon>Bacilli</taxon>
        <taxon>Bacillales</taxon>
        <taxon>Bacillaceae</taxon>
        <taxon>Radiobacillus</taxon>
    </lineage>
</organism>
<keyword evidence="5" id="KW-1185">Reference proteome</keyword>
<feature type="domain" description="Inosine/uridine-preferring nucleoside hydrolase" evidence="3">
    <location>
        <begin position="6"/>
        <end position="303"/>
    </location>
</feature>
<dbReference type="SUPFAM" id="SSF53590">
    <property type="entry name" value="Nucleoside hydrolase"/>
    <property type="match status" value="1"/>
</dbReference>
<keyword evidence="2" id="KW-0326">Glycosidase</keyword>
<dbReference type="EMBL" id="CP041666">
    <property type="protein sequence ID" value="QDP41379.1"/>
    <property type="molecule type" value="Genomic_DNA"/>
</dbReference>
<dbReference type="GO" id="GO:0006152">
    <property type="term" value="P:purine nucleoside catabolic process"/>
    <property type="evidence" value="ECO:0007669"/>
    <property type="project" value="TreeGrafter"/>
</dbReference>
<dbReference type="Proteomes" id="UP000315215">
    <property type="component" value="Chromosome"/>
</dbReference>
<dbReference type="InterPro" id="IPR036452">
    <property type="entry name" value="Ribo_hydro-like"/>
</dbReference>
<dbReference type="InterPro" id="IPR023186">
    <property type="entry name" value="IUNH"/>
</dbReference>
<gene>
    <name evidence="4" type="ORF">FN924_15035</name>
</gene>
<dbReference type="PANTHER" id="PTHR12304">
    <property type="entry name" value="INOSINE-URIDINE PREFERRING NUCLEOSIDE HYDROLASE"/>
    <property type="match status" value="1"/>
</dbReference>